<dbReference type="AlphaFoldDB" id="A0A3E1KC46"/>
<dbReference type="GO" id="GO:0016491">
    <property type="term" value="F:oxidoreductase activity"/>
    <property type="evidence" value="ECO:0007669"/>
    <property type="project" value="InterPro"/>
</dbReference>
<dbReference type="InterPro" id="IPR050415">
    <property type="entry name" value="MRET"/>
</dbReference>
<accession>A0A3E1KC46</accession>
<dbReference type="GO" id="GO:0016020">
    <property type="term" value="C:membrane"/>
    <property type="evidence" value="ECO:0007669"/>
    <property type="project" value="UniProtKB-SubCell"/>
</dbReference>
<reference evidence="7 8" key="1">
    <citation type="submission" date="2018-08" db="EMBL/GenBank/DDBJ databases">
        <title>Wenzhouxiangella salilacus sp. nov., a novel bacterium isolated from a saline lake in Xinjiang Province, China.</title>
        <authorList>
            <person name="Han S."/>
        </authorList>
    </citation>
    <scope>NUCLEOTIDE SEQUENCE [LARGE SCALE GENOMIC DNA]</scope>
    <source>
        <strain evidence="7 8">XDB06</strain>
    </source>
</reference>
<evidence type="ECO:0000256" key="1">
    <source>
        <dbReference type="ARBA" id="ARBA00004141"/>
    </source>
</evidence>
<dbReference type="InterPro" id="IPR017927">
    <property type="entry name" value="FAD-bd_FR_type"/>
</dbReference>
<feature type="transmembrane region" description="Helical" evidence="5">
    <location>
        <begin position="136"/>
        <end position="155"/>
    </location>
</feature>
<evidence type="ECO:0000256" key="4">
    <source>
        <dbReference type="ARBA" id="ARBA00023136"/>
    </source>
</evidence>
<dbReference type="PROSITE" id="PS51384">
    <property type="entry name" value="FAD_FR"/>
    <property type="match status" value="1"/>
</dbReference>
<dbReference type="Proteomes" id="UP000260351">
    <property type="component" value="Unassembled WGS sequence"/>
</dbReference>
<evidence type="ECO:0000313" key="7">
    <source>
        <dbReference type="EMBL" id="RFF32290.1"/>
    </source>
</evidence>
<organism evidence="7 8">
    <name type="scientific">Wenzhouxiangella sediminis</name>
    <dbReference type="NCBI Taxonomy" id="1792836"/>
    <lineage>
        <taxon>Bacteria</taxon>
        <taxon>Pseudomonadati</taxon>
        <taxon>Pseudomonadota</taxon>
        <taxon>Gammaproteobacteria</taxon>
        <taxon>Chromatiales</taxon>
        <taxon>Wenzhouxiangellaceae</taxon>
        <taxon>Wenzhouxiangella</taxon>
    </lineage>
</organism>
<dbReference type="PRINTS" id="PR00409">
    <property type="entry name" value="PHDIOXRDTASE"/>
</dbReference>
<evidence type="ECO:0000259" key="6">
    <source>
        <dbReference type="PROSITE" id="PS51384"/>
    </source>
</evidence>
<protein>
    <submittedName>
        <fullName evidence="7">Oxidoreductase</fullName>
    </submittedName>
</protein>
<feature type="domain" description="FAD-binding FR-type" evidence="6">
    <location>
        <begin position="216"/>
        <end position="318"/>
    </location>
</feature>
<gene>
    <name evidence="7" type="ORF">DZC52_02145</name>
</gene>
<dbReference type="EMBL" id="QUZK01000012">
    <property type="protein sequence ID" value="RFF32290.1"/>
    <property type="molecule type" value="Genomic_DNA"/>
</dbReference>
<keyword evidence="8" id="KW-1185">Reference proteome</keyword>
<dbReference type="PANTHER" id="PTHR47354">
    <property type="entry name" value="NADH OXIDOREDUCTASE HCR"/>
    <property type="match status" value="1"/>
</dbReference>
<keyword evidence="4 5" id="KW-0472">Membrane</keyword>
<dbReference type="InterPro" id="IPR013112">
    <property type="entry name" value="FAD-bd_8"/>
</dbReference>
<comment type="subcellular location">
    <subcellularLocation>
        <location evidence="1">Membrane</location>
        <topology evidence="1">Multi-pass membrane protein</topology>
    </subcellularLocation>
</comment>
<proteinExistence type="predicted"/>
<evidence type="ECO:0000313" key="8">
    <source>
        <dbReference type="Proteomes" id="UP000260351"/>
    </source>
</evidence>
<dbReference type="Gene3D" id="3.40.50.80">
    <property type="entry name" value="Nucleotide-binding domain of ferredoxin-NADP reductase (FNR) module"/>
    <property type="match status" value="1"/>
</dbReference>
<feature type="transmembrane region" description="Helical" evidence="5">
    <location>
        <begin position="51"/>
        <end position="70"/>
    </location>
</feature>
<dbReference type="InterPro" id="IPR001433">
    <property type="entry name" value="OxRdtase_FAD/NAD-bd"/>
</dbReference>
<keyword evidence="3 5" id="KW-1133">Transmembrane helix</keyword>
<evidence type="ECO:0000256" key="2">
    <source>
        <dbReference type="ARBA" id="ARBA00022692"/>
    </source>
</evidence>
<dbReference type="InterPro" id="IPR013130">
    <property type="entry name" value="Fe3_Rdtase_TM_dom"/>
</dbReference>
<feature type="transmembrane region" description="Helical" evidence="5">
    <location>
        <begin position="167"/>
        <end position="186"/>
    </location>
</feature>
<dbReference type="Pfam" id="PF08022">
    <property type="entry name" value="FAD_binding_8"/>
    <property type="match status" value="1"/>
</dbReference>
<dbReference type="Pfam" id="PF00175">
    <property type="entry name" value="NAD_binding_1"/>
    <property type="match status" value="1"/>
</dbReference>
<sequence length="446" mass="48857">MLFRHREGASMSARTAHRLVWLAALLPSVIFLAHLDASAIASTSAVLNSTGRLTGVAGLSMLLMAAILSARVPGFDRPFGGLTRLWRTHHLLGAWSLILLLLHPVLLAFSAAGASIDSAAATLLPPLSDLASWSGWAALVLMMIFLAPSFSFFGRPRYERWKKIHRLAGPAVALALVHDFWLSRGLPTWLDIALWSALALLAVGAVGWRFVFSRRIGRLAYTVSEVTAVANNVVELSLEPHGRKLRHEAGNFIYLTLEDASLAAGRGEEHPYTLSSSPDERQLRVAIKSLGDASRATQTIRPGTTARVEGPYGRFFVTPDRVPEPELWVAGGIGVTPFLARMRHLQRRGETADVCMIFCVQDPAREIFATELQNLADQLEGFRLNIHYFYREGPLSGSYLDEACPDISRRSVYICGPEPLNALVQQHAAAAGIAASRIHTEEFELL</sequence>
<comment type="caution">
    <text evidence="7">The sequence shown here is derived from an EMBL/GenBank/DDBJ whole genome shotgun (WGS) entry which is preliminary data.</text>
</comment>
<dbReference type="SUPFAM" id="SSF63380">
    <property type="entry name" value="Riboflavin synthase domain-like"/>
    <property type="match status" value="1"/>
</dbReference>
<feature type="transmembrane region" description="Helical" evidence="5">
    <location>
        <begin position="192"/>
        <end position="212"/>
    </location>
</feature>
<feature type="transmembrane region" description="Helical" evidence="5">
    <location>
        <begin position="91"/>
        <end position="116"/>
    </location>
</feature>
<dbReference type="PANTHER" id="PTHR47354:SF5">
    <property type="entry name" value="PROTEIN RFBI"/>
    <property type="match status" value="1"/>
</dbReference>
<dbReference type="Gene3D" id="2.40.30.10">
    <property type="entry name" value="Translation factors"/>
    <property type="match status" value="1"/>
</dbReference>
<dbReference type="SUPFAM" id="SSF52343">
    <property type="entry name" value="Ferredoxin reductase-like, C-terminal NADP-linked domain"/>
    <property type="match status" value="1"/>
</dbReference>
<keyword evidence="2 5" id="KW-0812">Transmembrane</keyword>
<dbReference type="Pfam" id="PF01794">
    <property type="entry name" value="Ferric_reduct"/>
    <property type="match status" value="1"/>
</dbReference>
<name>A0A3E1KC46_9GAMM</name>
<evidence type="ECO:0000256" key="5">
    <source>
        <dbReference type="SAM" id="Phobius"/>
    </source>
</evidence>
<dbReference type="InterPro" id="IPR039261">
    <property type="entry name" value="FNR_nucleotide-bd"/>
</dbReference>
<dbReference type="InterPro" id="IPR017938">
    <property type="entry name" value="Riboflavin_synthase-like_b-brl"/>
</dbReference>
<evidence type="ECO:0000256" key="3">
    <source>
        <dbReference type="ARBA" id="ARBA00022989"/>
    </source>
</evidence>